<dbReference type="GO" id="GO:0005829">
    <property type="term" value="C:cytosol"/>
    <property type="evidence" value="ECO:0007669"/>
    <property type="project" value="TreeGrafter"/>
</dbReference>
<name>A0A9W4WB40_9PEZI</name>
<accession>A0A9W4WB40</accession>
<evidence type="ECO:0000256" key="1">
    <source>
        <dbReference type="SAM" id="MobiDB-lite"/>
    </source>
</evidence>
<feature type="region of interest" description="Disordered" evidence="1">
    <location>
        <begin position="1"/>
        <end position="156"/>
    </location>
</feature>
<dbReference type="InterPro" id="IPR018200">
    <property type="entry name" value="USP_CS"/>
</dbReference>
<dbReference type="InterPro" id="IPR028889">
    <property type="entry name" value="USP"/>
</dbReference>
<dbReference type="GO" id="GO:0005634">
    <property type="term" value="C:nucleus"/>
    <property type="evidence" value="ECO:0007669"/>
    <property type="project" value="TreeGrafter"/>
</dbReference>
<dbReference type="CDD" id="cd02659">
    <property type="entry name" value="peptidase_C19C"/>
    <property type="match status" value="1"/>
</dbReference>
<evidence type="ECO:0000313" key="4">
    <source>
        <dbReference type="Proteomes" id="UP001152533"/>
    </source>
</evidence>
<gene>
    <name evidence="3" type="ORF">CGXH109_LOCUS86510</name>
</gene>
<feature type="compositionally biased region" description="Polar residues" evidence="1">
    <location>
        <begin position="131"/>
        <end position="140"/>
    </location>
</feature>
<dbReference type="InterPro" id="IPR038765">
    <property type="entry name" value="Papain-like_cys_pep_sf"/>
</dbReference>
<dbReference type="InterPro" id="IPR050164">
    <property type="entry name" value="Peptidase_C19"/>
</dbReference>
<sequence>MDQPTGSSEAPERAVSSEPSSTRPNPFTEDDDASRKRRRTSLSGGSRSRSAESPRSGLDTSSSPAADLLADDHNTQDSAMRIDTGPSTPQTPEMQSTARQPPTEPPSSRVTINLRNPAQPDLSSSSPVSPTRQSLPTQSAEPPDGVKKSVEDLEEEEVDMVQAPIEITDTPPSTSSSMSPEVEVIAIPDEEQDAPFDDEVSIIREDAGSLDPLDPTTDFPYHEALESLQDTATRLVNYLSPPNAPPDEAVLDSLRIWMISYIQYVTNVGVNAAYESHLAYHSFWHTFPEIAWVLSTKKSAFSFAGQWTYHRGFLQRVLQTRVFFIEFDYLTAEAFHTNPDADGRQPEYLIGRFVQPLLTYVRREEVRAHNAMQADEEMHWTAGGSVTEMLDLFLSGSGDLKLLNTLTQMHLANALRYQHIMDMLVPITNITALIVRKAAQVIRHPQVTPQKFEMSKTRLADGHILCNMVSGALTTVIDKNVTQLSNENAQTLISALHEILKLSLGGDHNLATERLKLHRQSYPELPAKFTADAIAMEWKLGVLGKLITSSQMQLRVMAASTMCQDLVSLYKKNNDSEDDSKDYKEECSKFLKYIAEYLLRTKLVDYILGPTCHPEITVESGNIVGFLVVTHFYRKEQTDLLWQTITTTQDPRVSEALIRMATPLTTLFTKEELLYLCEKVHSMPLEAFTTSVRGLCTSMLKDLHLKFNLAKETPNILPLSFCIRLLREASVYSPESHITNPEVHQFAIDKFKDFVKDGLDPELRKEIYNDCIRDIAAKSSTTLGTLWCLGMALRPAVAHELRVLTAEHNLTALLVDELEHAIEQAKRAGIPIVLCEHFNSPRRELISWILTHEPTTVTSDLGPRLWDMLVGHGAACQDDRGAGWAILNNLPKEGKSNPFRLVCFTEYLPNLPRDCLCEGTLQFVKEAIVSRVNDINDIILDDDESLAQSGIEQLWRMVLDAENLALVDAAIQTLVVDVYIESESILAYPHHRARQVHLGLVNRCLKQMEAAAKRLESFNEGTRSGDDEPMVIVATEEQTREQERVFIRSLAVLRHFLRAHQTKAHFSAPDLRALTPGSPSVTEGESAELKFQSFDGNKQTDIMPLEVGRRNTAASLLASIRQATGFDNYRIYYRGRPFAPNENDVCRSLEELKIHDGLILVKREENGTTAAARIKPGASLLEIEILGHFGQLWNYLSMQETLAREIHNFLVKLPADAHMIAAFDSPDTSYEQIFPLGQPFKSQYALYAMREYMDSAVRRLKEAVATSAPEQKSAITDAYLDALVRVRKLVVAAISDPDVIDSSGSEVLKNRLAFTLMNTYLLTLREPAPSGSSLKYKSVAIAPPGRLVDILSSAINGRHNETFVSLTAATFSAIIRSIAMDFAFWTAFETLPNLEDLLGTLLLDEPCDTIRVNIAKIIEDRIISPSESTPSTRSFCERLWPMLNRLIDRAVEKPRQCLQVFKLSHILLIKLCRDNPGVVNVPELARQCGDLLLSHDSAEHIEQFGPEDTVARGLANLLWYCLTSEMDLNVEQELPDKLGRKLFWKHLFPPPQRDGSRGRSCILSTATRLVLGDIVFYLVSRSEQRLHEMLIDLESLVPFDEFENDPYIYELQPQFDRMSAIRAPCGYAGLRNLSNTCYLNSLFTQLFMNTGFRKFMVDAVTDELQPQNLVAETQKLFAFMQESARKFIDPSLLVGCIKTYDDTPIDVHNQMDVDEFYNLLFDRWEGQLNTVEEKQALRSFYGGQLVQQVASKECDHISERLEPFSAIQCDIKGKLNLQDSLQAYVDGEIMQGDNKYKCSSCDRHVDAVKRACLKDIPDNLIFHLKRFDFNLRTLMRSKINDYFSFPTKIDMRPYTIDHLGSPSDSGEEDMFELVGVLVHAGTAESGHYYSYIRERPTGASSEAWFEFNDDVVSPWNPADLEKSTFGGPEVPFDNGVSYDKTYSAYMLFYQRSSVLKAEQEKAQSLSLRMPLKVTLPKDVADHIAGENTILLRRHCLYDPSHSQLVLKTYDHARMRDGGLCSPMHLVEQRAMHMLLGHLDQVASRTKDLPYFEAFRRQIERACVNCVKCSLDFIEYFQERPESFRQLLQRNPDPGVRFAVGSLFITSLRTIKASQPEAYYVSEEDMVEEPVIAQVMQLFDTLWINFQTNIRSWSEVFQTILAFAKLGPAETALLLSEDWFMKILRIIIADANLEMPQQYMRMLTNVMRRMSNTRAIQYDMIIQLAEHFIGSLEGILDPSTIVDGPEVRWELYMEHQKKVGSPQRFPWTSSEVTHLLHELGKGSGSIFVKKLIELNQEHLFTAAIIRRLMNSGPEMESKVFSAIRTMISGQLVQYAVTPFIQAAMVFSEQSRSDNYVLSLFRHVAAECRSLQNSEGAAFLGFFKMAYSSLQNSSDENDESRHMVYIDFIPMWAPSLLGFFEPEVRRETEYFLSAWLSTHVPDDKEDKFSALVNMAARKLAMNCLYLLRENFLKRRAPIVKQHTESLQGIIVACEPYFQVDVAADADQRIITLTEFQEAFRSIIEPLRRMAVEEMDDEGSDWENSIASSEQLESLADVTMQTAGDLPDADLQ</sequence>
<evidence type="ECO:0000313" key="3">
    <source>
        <dbReference type="EMBL" id="CAI0649513.1"/>
    </source>
</evidence>
<comment type="caution">
    <text evidence="3">The sequence shown here is derived from an EMBL/GenBank/DDBJ whole genome shotgun (WGS) entry which is preliminary data.</text>
</comment>
<dbReference type="PROSITE" id="PS00973">
    <property type="entry name" value="USP_2"/>
    <property type="match status" value="1"/>
</dbReference>
<organism evidence="3 4">
    <name type="scientific">Colletotrichum noveboracense</name>
    <dbReference type="NCBI Taxonomy" id="2664923"/>
    <lineage>
        <taxon>Eukaryota</taxon>
        <taxon>Fungi</taxon>
        <taxon>Dikarya</taxon>
        <taxon>Ascomycota</taxon>
        <taxon>Pezizomycotina</taxon>
        <taxon>Sordariomycetes</taxon>
        <taxon>Hypocreomycetidae</taxon>
        <taxon>Glomerellales</taxon>
        <taxon>Glomerellaceae</taxon>
        <taxon>Colletotrichum</taxon>
        <taxon>Colletotrichum gloeosporioides species complex</taxon>
    </lineage>
</organism>
<protein>
    <recommendedName>
        <fullName evidence="2">USP domain-containing protein</fullName>
    </recommendedName>
</protein>
<dbReference type="PANTHER" id="PTHR24006">
    <property type="entry name" value="UBIQUITIN CARBOXYL-TERMINAL HYDROLASE"/>
    <property type="match status" value="1"/>
</dbReference>
<dbReference type="SUPFAM" id="SSF54001">
    <property type="entry name" value="Cysteine proteinases"/>
    <property type="match status" value="1"/>
</dbReference>
<feature type="compositionally biased region" description="Low complexity" evidence="1">
    <location>
        <begin position="41"/>
        <end position="57"/>
    </location>
</feature>
<keyword evidence="4" id="KW-1185">Reference proteome</keyword>
<dbReference type="InterPro" id="IPR021905">
    <property type="entry name" value="DUF3517"/>
</dbReference>
<evidence type="ECO:0000259" key="2">
    <source>
        <dbReference type="PROSITE" id="PS50235"/>
    </source>
</evidence>
<dbReference type="GO" id="GO:0004843">
    <property type="term" value="F:cysteine-type deubiquitinase activity"/>
    <property type="evidence" value="ECO:0007669"/>
    <property type="project" value="InterPro"/>
</dbReference>
<dbReference type="Pfam" id="PF12030">
    <property type="entry name" value="DUF3517"/>
    <property type="match status" value="1"/>
</dbReference>
<feature type="compositionally biased region" description="Polar residues" evidence="1">
    <location>
        <begin position="85"/>
        <end position="116"/>
    </location>
</feature>
<dbReference type="PROSITE" id="PS50235">
    <property type="entry name" value="USP_3"/>
    <property type="match status" value="1"/>
</dbReference>
<proteinExistence type="predicted"/>
<dbReference type="EMBL" id="CAMGZC010000709">
    <property type="protein sequence ID" value="CAI0649513.1"/>
    <property type="molecule type" value="Genomic_DNA"/>
</dbReference>
<dbReference type="Pfam" id="PF00443">
    <property type="entry name" value="UCH"/>
    <property type="match status" value="1"/>
</dbReference>
<dbReference type="InterPro" id="IPR001394">
    <property type="entry name" value="Peptidase_C19_UCH"/>
</dbReference>
<feature type="domain" description="USP" evidence="2">
    <location>
        <begin position="1628"/>
        <end position="1952"/>
    </location>
</feature>
<dbReference type="Gene3D" id="3.90.70.10">
    <property type="entry name" value="Cysteine proteinases"/>
    <property type="match status" value="1"/>
</dbReference>
<reference evidence="3" key="1">
    <citation type="submission" date="2022-08" db="EMBL/GenBank/DDBJ databases">
        <authorList>
            <person name="Giroux E."/>
            <person name="Giroux E."/>
        </authorList>
    </citation>
    <scope>NUCLEOTIDE SEQUENCE</scope>
    <source>
        <strain evidence="3">H1091258</strain>
    </source>
</reference>
<dbReference type="PANTHER" id="PTHR24006:SF827">
    <property type="entry name" value="UBIQUITIN CARBOXYL-TERMINAL HYDROLASE 34"/>
    <property type="match status" value="1"/>
</dbReference>
<dbReference type="GO" id="GO:0016579">
    <property type="term" value="P:protein deubiquitination"/>
    <property type="evidence" value="ECO:0007669"/>
    <property type="project" value="InterPro"/>
</dbReference>
<dbReference type="FunFam" id="3.90.70.10:FF:000136">
    <property type="entry name" value="Ubiquitin C-terminal hydrolase, putative"/>
    <property type="match status" value="1"/>
</dbReference>
<dbReference type="Proteomes" id="UP001152533">
    <property type="component" value="Unassembled WGS sequence"/>
</dbReference>